<reference evidence="5 6" key="1">
    <citation type="journal article" date="2018" name="Int. J. Syst. Evol. Microbiol.">
        <title>Rubneribacter badeniensis gen. nov., sp. nov. and Enteroscipio rubneri gen. nov., sp. nov., new members of the Eggerthellaceae isolated from human faeces.</title>
        <authorList>
            <person name="Danylec N."/>
            <person name="Gobl A."/>
            <person name="Stoll D.A."/>
            <person name="Hetzer B."/>
            <person name="Kulling S.E."/>
            <person name="Huch M."/>
        </authorList>
    </citation>
    <scope>NUCLEOTIDE SEQUENCE [LARGE SCALE GENOMIC DNA]</scope>
    <source>
        <strain evidence="5 6">ResAG-85</strain>
    </source>
</reference>
<proteinExistence type="predicted"/>
<organism evidence="5 6">
    <name type="scientific">Rubneribacter badeniensis</name>
    <dbReference type="NCBI Taxonomy" id="2070688"/>
    <lineage>
        <taxon>Bacteria</taxon>
        <taxon>Bacillati</taxon>
        <taxon>Actinomycetota</taxon>
        <taxon>Coriobacteriia</taxon>
        <taxon>Eggerthellales</taxon>
        <taxon>Eggerthellaceae</taxon>
        <taxon>Rubneribacter</taxon>
    </lineage>
</organism>
<keyword evidence="3" id="KW-0804">Transcription</keyword>
<dbReference type="PROSITE" id="PS00894">
    <property type="entry name" value="HTH_DEOR_1"/>
    <property type="match status" value="1"/>
</dbReference>
<dbReference type="Pfam" id="PF25583">
    <property type="entry name" value="WCX"/>
    <property type="match status" value="1"/>
</dbReference>
<keyword evidence="2" id="KW-0238">DNA-binding</keyword>
<dbReference type="InterPro" id="IPR036388">
    <property type="entry name" value="WH-like_DNA-bd_sf"/>
</dbReference>
<evidence type="ECO:0000256" key="1">
    <source>
        <dbReference type="ARBA" id="ARBA00023015"/>
    </source>
</evidence>
<evidence type="ECO:0000313" key="5">
    <source>
        <dbReference type="EMBL" id="PNV65040.1"/>
    </source>
</evidence>
<accession>A0A2K2U4C1</accession>
<dbReference type="InterPro" id="IPR028349">
    <property type="entry name" value="PafC-like"/>
</dbReference>
<dbReference type="Gene3D" id="1.10.10.10">
    <property type="entry name" value="Winged helix-like DNA-binding domain superfamily/Winged helix DNA-binding domain"/>
    <property type="match status" value="1"/>
</dbReference>
<dbReference type="InterPro" id="IPR013196">
    <property type="entry name" value="HTH_11"/>
</dbReference>
<dbReference type="InterPro" id="IPR036390">
    <property type="entry name" value="WH_DNA-bd_sf"/>
</dbReference>
<dbReference type="GO" id="GO:0003677">
    <property type="term" value="F:DNA binding"/>
    <property type="evidence" value="ECO:0007669"/>
    <property type="project" value="UniProtKB-KW"/>
</dbReference>
<dbReference type="SMART" id="SM00420">
    <property type="entry name" value="HTH_DEOR"/>
    <property type="match status" value="1"/>
</dbReference>
<dbReference type="InterPro" id="IPR026881">
    <property type="entry name" value="WYL_dom"/>
</dbReference>
<evidence type="ECO:0000256" key="2">
    <source>
        <dbReference type="ARBA" id="ARBA00023125"/>
    </source>
</evidence>
<dbReference type="SUPFAM" id="SSF46785">
    <property type="entry name" value="Winged helix' DNA-binding domain"/>
    <property type="match status" value="1"/>
</dbReference>
<keyword evidence="6" id="KW-1185">Reference proteome</keyword>
<dbReference type="PANTHER" id="PTHR34580">
    <property type="match status" value="1"/>
</dbReference>
<dbReference type="PROSITE" id="PS51000">
    <property type="entry name" value="HTH_DEOR_2"/>
    <property type="match status" value="1"/>
</dbReference>
<dbReference type="Pfam" id="PF13280">
    <property type="entry name" value="WYL"/>
    <property type="match status" value="1"/>
</dbReference>
<comment type="caution">
    <text evidence="5">The sequence shown here is derived from an EMBL/GenBank/DDBJ whole genome shotgun (WGS) entry which is preliminary data.</text>
</comment>
<dbReference type="Pfam" id="PF08279">
    <property type="entry name" value="HTH_11"/>
    <property type="match status" value="1"/>
</dbReference>
<keyword evidence="1" id="KW-0805">Transcription regulation</keyword>
<dbReference type="GO" id="GO:0003700">
    <property type="term" value="F:DNA-binding transcription factor activity"/>
    <property type="evidence" value="ECO:0007669"/>
    <property type="project" value="InterPro"/>
</dbReference>
<sequence length="305" mass="35210">MQSQRLFEIVFLLMERSPRTTGELAERLEVSTRTVRRDVEALSAAGVPVYTTRGRGGGVRLMDGYVLDRSLVTDADQAEILAGLATLRQTGATDDEGLAERMARLFRCENADWLDIDFSFWGAPPAHRRTFDLVRRAIVERRPLTFRYCDSCERTTRRTVEPAKLVYKERSWYVRAWCRERADWRTFKVIRMEEGSLELGEDTFEPRPLPPDLADSRPTGREERLVLLFSGDEGRVREEFDPAAIERLGDGRLRVELHAEPTERARRHLLSFGASLYVEEPAHLRAWLRNEAAALVRRCEEGWQK</sequence>
<evidence type="ECO:0000259" key="4">
    <source>
        <dbReference type="PROSITE" id="PS51000"/>
    </source>
</evidence>
<dbReference type="InterPro" id="IPR057727">
    <property type="entry name" value="WCX_dom"/>
</dbReference>
<dbReference type="RefSeq" id="WP_087198380.1">
    <property type="nucleotide sequence ID" value="NZ_PPEL01000051.1"/>
</dbReference>
<protein>
    <submittedName>
        <fullName evidence="5">YafY family transcriptional regulator</fullName>
    </submittedName>
</protein>
<dbReference type="PIRSF" id="PIRSF016838">
    <property type="entry name" value="PafC"/>
    <property type="match status" value="1"/>
</dbReference>
<evidence type="ECO:0000313" key="6">
    <source>
        <dbReference type="Proteomes" id="UP000236488"/>
    </source>
</evidence>
<dbReference type="PANTHER" id="PTHR34580:SF3">
    <property type="entry name" value="PROTEIN PAFB"/>
    <property type="match status" value="1"/>
</dbReference>
<dbReference type="Proteomes" id="UP000236488">
    <property type="component" value="Unassembled WGS sequence"/>
</dbReference>
<dbReference type="PROSITE" id="PS52050">
    <property type="entry name" value="WYL"/>
    <property type="match status" value="1"/>
</dbReference>
<feature type="domain" description="HTH deoR-type" evidence="4">
    <location>
        <begin position="2"/>
        <end position="60"/>
    </location>
</feature>
<dbReference type="InterPro" id="IPR001034">
    <property type="entry name" value="DeoR_HTH"/>
</dbReference>
<evidence type="ECO:0000256" key="3">
    <source>
        <dbReference type="ARBA" id="ARBA00023163"/>
    </source>
</evidence>
<dbReference type="InterPro" id="IPR051534">
    <property type="entry name" value="CBASS_pafABC_assoc_protein"/>
</dbReference>
<name>A0A2K2U4C1_9ACTN</name>
<gene>
    <name evidence="5" type="ORF">C2L80_08670</name>
</gene>
<dbReference type="InterPro" id="IPR018356">
    <property type="entry name" value="Tscrpt_reg_HTH_DeoR_CS"/>
</dbReference>
<dbReference type="EMBL" id="PPEL01000051">
    <property type="protein sequence ID" value="PNV65040.1"/>
    <property type="molecule type" value="Genomic_DNA"/>
</dbReference>
<dbReference type="AlphaFoldDB" id="A0A2K2U4C1"/>